<dbReference type="PANTHER" id="PTHR22683">
    <property type="entry name" value="SPORULATION PROTEIN RELATED"/>
    <property type="match status" value="1"/>
</dbReference>
<keyword evidence="2 3" id="KW-0067">ATP-binding</keyword>
<evidence type="ECO:0000313" key="6">
    <source>
        <dbReference type="Proteomes" id="UP000284841"/>
    </source>
</evidence>
<dbReference type="Pfam" id="PF01580">
    <property type="entry name" value="FtsK_SpoIIIE"/>
    <property type="match status" value="1"/>
</dbReference>
<feature type="domain" description="FtsK" evidence="4">
    <location>
        <begin position="1286"/>
        <end position="1483"/>
    </location>
</feature>
<organism evidence="5 6">
    <name type="scientific">Emergencia timonensis</name>
    <dbReference type="NCBI Taxonomy" id="1776384"/>
    <lineage>
        <taxon>Bacteria</taxon>
        <taxon>Bacillati</taxon>
        <taxon>Bacillota</taxon>
        <taxon>Clostridia</taxon>
        <taxon>Peptostreptococcales</taxon>
        <taxon>Anaerovoracaceae</taxon>
        <taxon>Emergencia</taxon>
    </lineage>
</organism>
<accession>A0A415E530</accession>
<gene>
    <name evidence="5" type="ORF">DW099_10035</name>
</gene>
<dbReference type="GO" id="GO:0005524">
    <property type="term" value="F:ATP binding"/>
    <property type="evidence" value="ECO:0007669"/>
    <property type="project" value="UniProtKB-UniRule"/>
</dbReference>
<dbReference type="EMBL" id="QRMS01000002">
    <property type="protein sequence ID" value="RHJ88699.1"/>
    <property type="molecule type" value="Genomic_DNA"/>
</dbReference>
<sequence length="1530" mass="172786">MQMLLTNVIIQAVAEKEKSDSFGVSIMNLPELDYSAFAQGIKQDKQLELYFLGFQAERVNALKKKLPVVENVGYFFTVEEAETSRNTGNEQVFRVHIIKNQELEKISSLRWYDTIGMDEIYKKSCKYVAKNLTKSNESILNLLKALGRHDIRSLLNFERVISYLEAILAAPQEQLPHAIANNLYMLGLLASSSFGAGAPTVDTLRIQIKRNHELVSRISGLEQKERQNITNYAAKHPDNSLVKQILNYYQTRDIELLKLMDIDEVEVCLKSAVTPKTKVGTSIPRNGNKERPLNATTATAKLVFDNNTEQIESIIEEVKKAVKDRSETDKTDTITIPIGDTRLKVEVEPVTENISSTASTDAYWGGILYANVKNPKDALSDFEKYDFAPFDKKYIDERVFDYLNRAKKYVQNSGAADDILSAFMGFYEKRQALLPYRERLQDIPMLQVINKYSDFAEYLSLYERLLGAIKTNFSVLWDEDSIGARDIVNTIISLDFVYVLGGENDHAIPTPLNPLYLWKYVMLAKEMLEEGSVEEGQERHLSDEDKSFIIRKAEDIPDPLTLILVPNSIAESSECLPIAGRIGCLPVYSTKPQINEGNTGMDAVQQGIIRYMCLYPHSSMLLRITFINPPTVEAVIGMLKKLDRDKEFSGYGSVGIDLTIYRTKEASNDWVELKDKSLNDGILAKVKGKRTGNFNLSIVDKKLSYDEIISRLNKEQHLLVVFDPNEKYVDLARNSKQIHIHPLCVPKVYEYNRIQGSIKIRPANEGGIFADYAGILEKLREQPSSFGHRSVFVNSPLKEETYKQLLERADWLMILDENLKSWDVSLRSASEKLYYKSSDQRSIGIYSKNSGKFVLGYNQLIASLGNYIPSLEGVKEIIEAIRNINDDGLLSIASHSTNSIFDRSHGKGSLGLALAALNYKQSFPDALLVGLDSQLAREWLSDREDGRLPDLIGLRFAEEDRVPQVDIIEVKTYADYSINKEVISGNAVEQTLVLQELLREMFGHIEKITTVSRREILREQVFECLFHSDLPPDEKYEQSQWLNKLFAGEYAFDLTKTICHVDFERNESSQNKYRGDGDIAHERFTLIKLGCEKIQDLLNKSSTPQVESFNESPISTSEEEVKTQDIIPTSNIEDNNNVEQKPIQPFAHDIGDTSNEEGAAPEEKVNTLAIEIEEKCSRLNLILKGYGIKANPVDANLVQQAARFTRFKIELRPGETIKKLMDKSQDIARELEAFGEIFIDNVKGTRYVGMDVPFNSAGQTLELLENIHLLDKGKGNLDILAGQAPDGTYQIIDLAKAPHMLVAGTTGSGKTVFLYSIIVSLLYKKKADSLELLIVDPKQTDFHFFERISNLRGGKVLIDADEALAALTEINNVEKEQRTQLIRSANCRDIDSYNAKNPDKPMKRLVIVIDEYADLVQAAELQGKDVRRSFETNLCMLAQRVRNLGIHLVIATQQPRATIVTSSLKAVLPYRTSFRLPSHVDSQTILDRAGAEDLLGKGDMLLMTDSDLLRMQGFYISEEQLIEFIEQQKG</sequence>
<dbReference type="Proteomes" id="UP000284841">
    <property type="component" value="Unassembled WGS sequence"/>
</dbReference>
<proteinExistence type="predicted"/>
<evidence type="ECO:0000256" key="3">
    <source>
        <dbReference type="PROSITE-ProRule" id="PRU00289"/>
    </source>
</evidence>
<evidence type="ECO:0000313" key="5">
    <source>
        <dbReference type="EMBL" id="RHJ88699.1"/>
    </source>
</evidence>
<protein>
    <submittedName>
        <fullName evidence="5">DNA translocase FtsK</fullName>
    </submittedName>
</protein>
<keyword evidence="1 3" id="KW-0547">Nucleotide-binding</keyword>
<dbReference type="InterPro" id="IPR050206">
    <property type="entry name" value="FtsK/SpoIIIE/SftA"/>
</dbReference>
<dbReference type="Gene3D" id="3.30.980.40">
    <property type="match status" value="1"/>
</dbReference>
<comment type="caution">
    <text evidence="5">The sequence shown here is derived from an EMBL/GenBank/DDBJ whole genome shotgun (WGS) entry which is preliminary data.</text>
</comment>
<dbReference type="PROSITE" id="PS50901">
    <property type="entry name" value="FTSK"/>
    <property type="match status" value="1"/>
</dbReference>
<dbReference type="GO" id="GO:0003677">
    <property type="term" value="F:DNA binding"/>
    <property type="evidence" value="ECO:0007669"/>
    <property type="project" value="UniProtKB-KW"/>
</dbReference>
<feature type="binding site" evidence="3">
    <location>
        <begin position="1304"/>
        <end position="1311"/>
    </location>
    <ligand>
        <name>ATP</name>
        <dbReference type="ChEBI" id="CHEBI:30616"/>
    </ligand>
</feature>
<evidence type="ECO:0000256" key="2">
    <source>
        <dbReference type="ARBA" id="ARBA00022840"/>
    </source>
</evidence>
<dbReference type="SUPFAM" id="SSF52540">
    <property type="entry name" value="P-loop containing nucleoside triphosphate hydrolases"/>
    <property type="match status" value="1"/>
</dbReference>
<dbReference type="PANTHER" id="PTHR22683:SF1">
    <property type="entry name" value="TYPE VII SECRETION SYSTEM PROTEIN ESSC"/>
    <property type="match status" value="1"/>
</dbReference>
<dbReference type="Gene3D" id="3.40.50.300">
    <property type="entry name" value="P-loop containing nucleotide triphosphate hydrolases"/>
    <property type="match status" value="1"/>
</dbReference>
<dbReference type="RefSeq" id="WP_118335429.1">
    <property type="nucleotide sequence ID" value="NZ_AP025567.1"/>
</dbReference>
<keyword evidence="6" id="KW-1185">Reference proteome</keyword>
<name>A0A415E530_9FIRM</name>
<dbReference type="OrthoDB" id="9807790at2"/>
<evidence type="ECO:0000256" key="1">
    <source>
        <dbReference type="ARBA" id="ARBA00022741"/>
    </source>
</evidence>
<evidence type="ECO:0000259" key="4">
    <source>
        <dbReference type="PROSITE" id="PS50901"/>
    </source>
</evidence>
<dbReference type="InterPro" id="IPR002543">
    <property type="entry name" value="FtsK_dom"/>
</dbReference>
<dbReference type="InterPro" id="IPR027417">
    <property type="entry name" value="P-loop_NTPase"/>
</dbReference>
<reference evidence="5 6" key="1">
    <citation type="submission" date="2018-08" db="EMBL/GenBank/DDBJ databases">
        <title>A genome reference for cultivated species of the human gut microbiota.</title>
        <authorList>
            <person name="Zou Y."/>
            <person name="Xue W."/>
            <person name="Luo G."/>
        </authorList>
    </citation>
    <scope>NUCLEOTIDE SEQUENCE [LARGE SCALE GENOMIC DNA]</scope>
    <source>
        <strain evidence="5 6">AM07-24</strain>
    </source>
</reference>